<feature type="region of interest" description="Disordered" evidence="1">
    <location>
        <begin position="660"/>
        <end position="697"/>
    </location>
</feature>
<feature type="region of interest" description="Disordered" evidence="1">
    <location>
        <begin position="580"/>
        <end position="647"/>
    </location>
</feature>
<feature type="compositionally biased region" description="Acidic residues" evidence="1">
    <location>
        <begin position="626"/>
        <end position="635"/>
    </location>
</feature>
<evidence type="ECO:0000256" key="1">
    <source>
        <dbReference type="SAM" id="MobiDB-lite"/>
    </source>
</evidence>
<feature type="compositionally biased region" description="Basic and acidic residues" evidence="1">
    <location>
        <begin position="467"/>
        <end position="487"/>
    </location>
</feature>
<feature type="compositionally biased region" description="Basic and acidic residues" evidence="1">
    <location>
        <begin position="419"/>
        <end position="428"/>
    </location>
</feature>
<feature type="compositionally biased region" description="Basic and acidic residues" evidence="1">
    <location>
        <begin position="439"/>
        <end position="450"/>
    </location>
</feature>
<accession>A0A6G1IW05</accession>
<evidence type="ECO:0000313" key="2">
    <source>
        <dbReference type="EMBL" id="KAF2682434.1"/>
    </source>
</evidence>
<sequence length="697" mass="78867">MASEEQRRAFAEYMGSTATAANASGQQQAQQRQQQVSPQNPAWYAGLQNAIGQQGPQGYQRYQGLQNPYAGQQYPGFNPFAVPPAAPTPPPAAPGALATSQQLAQLNASMPPPPRPPGYVDLPRNYPTQGQQQQPGAVYNVGWQYNNPNAPPYPQANVGGSTAMAPVNARNGPPGPLVEETRDHYHSSYYTGAWPPPDVVRPQSPPRAPPPEPQVHVLLCHVCSVCGRMRSAGFHRHHPVIPGQPQVQMPCRRCKKKAKKEREKREARNNNDGGRTIRIEIARGEPRGRARSREEVVYVARRHSSPSPQRTRVGVRVLRQERSPPQVLRRTRTEVRVSSSSPPAETRFRRHRSDEVYSTRDRHHAHLPGRRVTELSPSPPPPRTRTSTRVEYRHESPEPSPREYRRQSPPPVRVSRRDRRSDDAEARLAAHPAAYRTVVPDHRAYVRDSEDSVTTDSREPSPPSRGILRDPESEYRTSQRRRMEASHDSMLPELGGARVQFTSEPRREERHVVDYTREHRRYRAPCGYAEEVPPPPPSPPLERSFERLRTRPPSPPSPRRYDDEVRVRHVSPRRYEEVRIRRNSPTPRGRSGIPQEPSPRAMSYTRYRSIERTRSVSPPIDPRQEDWEDVTESESENSGAGAGEVVSVRRYRDLDENGRPATFVEERRTRFVGPGAPPAVERTFPTTPAITRGFQPV</sequence>
<protein>
    <submittedName>
        <fullName evidence="2">Uncharacterized protein</fullName>
    </submittedName>
</protein>
<evidence type="ECO:0000313" key="3">
    <source>
        <dbReference type="Proteomes" id="UP000799291"/>
    </source>
</evidence>
<dbReference type="EMBL" id="MU005587">
    <property type="protein sequence ID" value="KAF2682434.1"/>
    <property type="molecule type" value="Genomic_DNA"/>
</dbReference>
<feature type="compositionally biased region" description="Basic and acidic residues" evidence="1">
    <location>
        <begin position="260"/>
        <end position="296"/>
    </location>
</feature>
<feature type="region of interest" description="Disordered" evidence="1">
    <location>
        <begin position="524"/>
        <end position="564"/>
    </location>
</feature>
<feature type="compositionally biased region" description="Basic and acidic residues" evidence="1">
    <location>
        <begin position="660"/>
        <end position="669"/>
    </location>
</feature>
<feature type="compositionally biased region" description="Pro residues" evidence="1">
    <location>
        <begin position="81"/>
        <end position="93"/>
    </location>
</feature>
<name>A0A6G1IW05_9PLEO</name>
<feature type="region of interest" description="Disordered" evidence="1">
    <location>
        <begin position="75"/>
        <end position="102"/>
    </location>
</feature>
<feature type="region of interest" description="Disordered" evidence="1">
    <location>
        <begin position="17"/>
        <end position="41"/>
    </location>
</feature>
<dbReference type="Proteomes" id="UP000799291">
    <property type="component" value="Unassembled WGS sequence"/>
</dbReference>
<reference evidence="2" key="1">
    <citation type="journal article" date="2020" name="Stud. Mycol.">
        <title>101 Dothideomycetes genomes: a test case for predicting lifestyles and emergence of pathogens.</title>
        <authorList>
            <person name="Haridas S."/>
            <person name="Albert R."/>
            <person name="Binder M."/>
            <person name="Bloem J."/>
            <person name="Labutti K."/>
            <person name="Salamov A."/>
            <person name="Andreopoulos B."/>
            <person name="Baker S."/>
            <person name="Barry K."/>
            <person name="Bills G."/>
            <person name="Bluhm B."/>
            <person name="Cannon C."/>
            <person name="Castanera R."/>
            <person name="Culley D."/>
            <person name="Daum C."/>
            <person name="Ezra D."/>
            <person name="Gonzalez J."/>
            <person name="Henrissat B."/>
            <person name="Kuo A."/>
            <person name="Liang C."/>
            <person name="Lipzen A."/>
            <person name="Lutzoni F."/>
            <person name="Magnuson J."/>
            <person name="Mondo S."/>
            <person name="Nolan M."/>
            <person name="Ohm R."/>
            <person name="Pangilinan J."/>
            <person name="Park H.-J."/>
            <person name="Ramirez L."/>
            <person name="Alfaro M."/>
            <person name="Sun H."/>
            <person name="Tritt A."/>
            <person name="Yoshinaga Y."/>
            <person name="Zwiers L.-H."/>
            <person name="Turgeon B."/>
            <person name="Goodwin S."/>
            <person name="Spatafora J."/>
            <person name="Crous P."/>
            <person name="Grigoriev I."/>
        </authorList>
    </citation>
    <scope>NUCLEOTIDE SEQUENCE</scope>
    <source>
        <strain evidence="2">CBS 122367</strain>
    </source>
</reference>
<proteinExistence type="predicted"/>
<feature type="compositionally biased region" description="Basic and acidic residues" evidence="1">
    <location>
        <begin position="388"/>
        <end position="406"/>
    </location>
</feature>
<feature type="region of interest" description="Disordered" evidence="1">
    <location>
        <begin position="258"/>
        <end position="511"/>
    </location>
</feature>
<keyword evidence="3" id="KW-1185">Reference proteome</keyword>
<organism evidence="2 3">
    <name type="scientific">Lentithecium fluviatile CBS 122367</name>
    <dbReference type="NCBI Taxonomy" id="1168545"/>
    <lineage>
        <taxon>Eukaryota</taxon>
        <taxon>Fungi</taxon>
        <taxon>Dikarya</taxon>
        <taxon>Ascomycota</taxon>
        <taxon>Pezizomycotina</taxon>
        <taxon>Dothideomycetes</taxon>
        <taxon>Pleosporomycetidae</taxon>
        <taxon>Pleosporales</taxon>
        <taxon>Massarineae</taxon>
        <taxon>Lentitheciaceae</taxon>
        <taxon>Lentithecium</taxon>
    </lineage>
</organism>
<dbReference type="AlphaFoldDB" id="A0A6G1IW05"/>
<dbReference type="OrthoDB" id="5415512at2759"/>
<gene>
    <name evidence="2" type="ORF">K458DRAFT_58647</name>
</gene>